<reference evidence="7" key="1">
    <citation type="submission" date="2011-05" db="EMBL/GenBank/DDBJ databases">
        <title>Complete sequence of Desulfotomaculum kuznetsovii DSM 6115.</title>
        <authorList>
            <person name="Lucas S."/>
            <person name="Han J."/>
            <person name="Lapidus A."/>
            <person name="Cheng J.-F."/>
            <person name="Goodwin L."/>
            <person name="Pitluck S."/>
            <person name="Peters L."/>
            <person name="Mikhailova N."/>
            <person name="Lu M."/>
            <person name="Saunders E."/>
            <person name="Han C."/>
            <person name="Tapia R."/>
            <person name="Land M."/>
            <person name="Hauser L."/>
            <person name="Kyrpides N."/>
            <person name="Ivanova N."/>
            <person name="Pagani I."/>
            <person name="Nazina T."/>
            <person name="Ivanova A."/>
            <person name="Parshina S."/>
            <person name="Kuever J."/>
            <person name="Muyzer G."/>
            <person name="Plugge C."/>
            <person name="Stams A."/>
            <person name="Woyke T."/>
        </authorList>
    </citation>
    <scope>NUCLEOTIDE SEQUENCE [LARGE SCALE GENOMIC DNA]</scope>
    <source>
        <strain evidence="7">DSM 6115 / VKM B-1805 / 17</strain>
    </source>
</reference>
<dbReference type="Gene3D" id="1.20.1090.10">
    <property type="entry name" value="Dehydroquinate synthase-like - alpha domain"/>
    <property type="match status" value="1"/>
</dbReference>
<protein>
    <submittedName>
        <fullName evidence="6">Alcohol dehydrogenase</fullName>
        <ecNumber evidence="6">1.1.1.1</ecNumber>
    </submittedName>
</protein>
<dbReference type="EC" id="1.1.1.1" evidence="6"/>
<evidence type="ECO:0000259" key="5">
    <source>
        <dbReference type="Pfam" id="PF25137"/>
    </source>
</evidence>
<dbReference type="FunFam" id="1.20.1090.10:FF:000001">
    <property type="entry name" value="Aldehyde-alcohol dehydrogenase"/>
    <property type="match status" value="1"/>
</dbReference>
<evidence type="ECO:0000256" key="3">
    <source>
        <dbReference type="ARBA" id="ARBA00023027"/>
    </source>
</evidence>
<dbReference type="InterPro" id="IPR018211">
    <property type="entry name" value="ADH_Fe_CS"/>
</dbReference>
<dbReference type="AlphaFoldDB" id="A0AAU8PT72"/>
<keyword evidence="2 6" id="KW-0560">Oxidoreductase</keyword>
<evidence type="ECO:0000313" key="7">
    <source>
        <dbReference type="Proteomes" id="UP000009229"/>
    </source>
</evidence>
<evidence type="ECO:0000256" key="2">
    <source>
        <dbReference type="ARBA" id="ARBA00023002"/>
    </source>
</evidence>
<organism evidence="6 7">
    <name type="scientific">Desulfofundulus kuznetsovii (strain DSM 6115 / VKM B-1805 / 17)</name>
    <name type="common">Desulfotomaculum kuznetsovii</name>
    <dbReference type="NCBI Taxonomy" id="760568"/>
    <lineage>
        <taxon>Bacteria</taxon>
        <taxon>Bacillati</taxon>
        <taxon>Bacillota</taxon>
        <taxon>Clostridia</taxon>
        <taxon>Eubacteriales</taxon>
        <taxon>Peptococcaceae</taxon>
        <taxon>Desulfofundulus</taxon>
    </lineage>
</organism>
<dbReference type="PANTHER" id="PTHR11496:SF102">
    <property type="entry name" value="ALCOHOL DEHYDROGENASE 4"/>
    <property type="match status" value="1"/>
</dbReference>
<dbReference type="KEGG" id="dku:Desku_0165"/>
<keyword evidence="3" id="KW-0520">NAD</keyword>
<feature type="domain" description="Alcohol dehydrogenase iron-type/glycerol dehydrogenase GldA" evidence="4">
    <location>
        <begin position="11"/>
        <end position="179"/>
    </location>
</feature>
<dbReference type="Proteomes" id="UP000009229">
    <property type="component" value="Chromosome"/>
</dbReference>
<dbReference type="PROSITE" id="PS00913">
    <property type="entry name" value="ADH_IRON_1"/>
    <property type="match status" value="1"/>
</dbReference>
<dbReference type="CDD" id="cd08551">
    <property type="entry name" value="Fe-ADH"/>
    <property type="match status" value="1"/>
</dbReference>
<dbReference type="Pfam" id="PF00465">
    <property type="entry name" value="Fe-ADH"/>
    <property type="match status" value="1"/>
</dbReference>
<dbReference type="GO" id="GO:0004022">
    <property type="term" value="F:alcohol dehydrogenase (NAD+) activity"/>
    <property type="evidence" value="ECO:0007669"/>
    <property type="project" value="UniProtKB-EC"/>
</dbReference>
<dbReference type="RefSeq" id="WP_013821324.1">
    <property type="nucleotide sequence ID" value="NC_015573.1"/>
</dbReference>
<feature type="domain" description="Fe-containing alcohol dehydrogenase-like C-terminal" evidence="5">
    <location>
        <begin position="190"/>
        <end position="387"/>
    </location>
</feature>
<accession>A0AAU8PT72</accession>
<dbReference type="EMBL" id="CP002770">
    <property type="protein sequence ID" value="AEG13809.1"/>
    <property type="molecule type" value="Genomic_DNA"/>
</dbReference>
<sequence length="388" mass="41132">MQTEIYPFRNPGQIIFGAGALMKLPHEIKALNGKKVLVVTDPGIASVGLLDRVVKLLKQNDLLVDTYAEVKPEPPVSSLDSCAAKVRENRYDVIVGLGGGSAIDVAKGLSVLSANPGVISDYFGIEQVPCKGLPIIALPTTSGTGAEVTANAVFVEETSKVKMTVQSRHIIPDVAIVDPELTLSCPPALTAATGLDALAHAIESYTAQKATPITEMYALEAIKYISRYLRKATYDGKNLEARTGMSLGSLLAGVSLANAGINAVHAMAHSLGGRFGVSHGVANGLLLSYVMEYNMMADLEKFATIARAMGENVAGLTLREAAIKAVDSVRSLCIDVNIPLKISSLIPGFGRREVQELIPGVMSNVRCMSNNPRVLTAQEVEAIYMNAI</sequence>
<proteinExistence type="inferred from homology"/>
<dbReference type="GO" id="GO:0046872">
    <property type="term" value="F:metal ion binding"/>
    <property type="evidence" value="ECO:0007669"/>
    <property type="project" value="InterPro"/>
</dbReference>
<comment type="similarity">
    <text evidence="1">Belongs to the iron-containing alcohol dehydrogenase family.</text>
</comment>
<dbReference type="InterPro" id="IPR001670">
    <property type="entry name" value="ADH_Fe/GldA"/>
</dbReference>
<dbReference type="Pfam" id="PF25137">
    <property type="entry name" value="ADH_Fe_C"/>
    <property type="match status" value="1"/>
</dbReference>
<dbReference type="SUPFAM" id="SSF56796">
    <property type="entry name" value="Dehydroquinate synthase-like"/>
    <property type="match status" value="1"/>
</dbReference>
<evidence type="ECO:0000259" key="4">
    <source>
        <dbReference type="Pfam" id="PF00465"/>
    </source>
</evidence>
<evidence type="ECO:0000256" key="1">
    <source>
        <dbReference type="ARBA" id="ARBA00007358"/>
    </source>
</evidence>
<dbReference type="InterPro" id="IPR056798">
    <property type="entry name" value="ADH_Fe_C"/>
</dbReference>
<gene>
    <name evidence="6" type="ordered locus">Desku_0165</name>
</gene>
<dbReference type="PANTHER" id="PTHR11496">
    <property type="entry name" value="ALCOHOL DEHYDROGENASE"/>
    <property type="match status" value="1"/>
</dbReference>
<evidence type="ECO:0000313" key="6">
    <source>
        <dbReference type="EMBL" id="AEG13809.1"/>
    </source>
</evidence>
<dbReference type="FunFam" id="3.40.50.1970:FF:000003">
    <property type="entry name" value="Alcohol dehydrogenase, iron-containing"/>
    <property type="match status" value="1"/>
</dbReference>
<name>A0AAU8PT72_DESK7</name>
<keyword evidence="7" id="KW-1185">Reference proteome</keyword>
<dbReference type="InterPro" id="IPR039697">
    <property type="entry name" value="Alcohol_dehydrogenase_Fe"/>
</dbReference>
<dbReference type="Gene3D" id="3.40.50.1970">
    <property type="match status" value="1"/>
</dbReference>